<name>A0A1F6PB74_9BACT</name>
<reference evidence="1 2" key="1">
    <citation type="journal article" date="2016" name="Nat. Commun.">
        <title>Thousands of microbial genomes shed light on interconnected biogeochemical processes in an aquifer system.</title>
        <authorList>
            <person name="Anantharaman K."/>
            <person name="Brown C.T."/>
            <person name="Hug L.A."/>
            <person name="Sharon I."/>
            <person name="Castelle C.J."/>
            <person name="Probst A.J."/>
            <person name="Thomas B.C."/>
            <person name="Singh A."/>
            <person name="Wilkins M.J."/>
            <person name="Karaoz U."/>
            <person name="Brodie E.L."/>
            <person name="Williams K.H."/>
            <person name="Hubbard S.S."/>
            <person name="Banfield J.F."/>
        </authorList>
    </citation>
    <scope>NUCLEOTIDE SEQUENCE [LARGE SCALE GENOMIC DNA]</scope>
</reference>
<dbReference type="SUPFAM" id="SSF53756">
    <property type="entry name" value="UDP-Glycosyltransferase/glycogen phosphorylase"/>
    <property type="match status" value="1"/>
</dbReference>
<accession>A0A1F6PB74</accession>
<dbReference type="AlphaFoldDB" id="A0A1F6PB74"/>
<comment type="caution">
    <text evidence="1">The sequence shown here is derived from an EMBL/GenBank/DDBJ whole genome shotgun (WGS) entry which is preliminary data.</text>
</comment>
<dbReference type="STRING" id="1798705.A2563_01240"/>
<dbReference type="Proteomes" id="UP000176634">
    <property type="component" value="Unassembled WGS sequence"/>
</dbReference>
<evidence type="ECO:0000313" key="2">
    <source>
        <dbReference type="Proteomes" id="UP000176634"/>
    </source>
</evidence>
<gene>
    <name evidence="1" type="ORF">A2563_01240</name>
</gene>
<dbReference type="EMBL" id="MFRA01000001">
    <property type="protein sequence ID" value="OGH93213.1"/>
    <property type="molecule type" value="Genomic_DNA"/>
</dbReference>
<proteinExistence type="predicted"/>
<dbReference type="Gene3D" id="3.40.50.2000">
    <property type="entry name" value="Glycogen Phosphorylase B"/>
    <property type="match status" value="1"/>
</dbReference>
<sequence>MRVIHIIPSAFEYFGDIRSQAFKLLEGLHKIGVDAEAFTLQYGLTSKALKASVAEDAPSVHAFKGSVGADDLVENLKDFDIVHLHCPFLGAARKIINWKNLHPNIPLVVTYYREVPFEDVFSLFIKLYNFYFLPKLFALSSVVVCQNFETFKSSSGAGYMNDKIRLAVIDEIELDKEIGNLDVKEAVAAKTLMVYNSLIS</sequence>
<protein>
    <recommendedName>
        <fullName evidence="3">Glycosyltransferase subfamily 4-like N-terminal domain-containing protein</fullName>
    </recommendedName>
</protein>
<evidence type="ECO:0008006" key="3">
    <source>
        <dbReference type="Google" id="ProtNLM"/>
    </source>
</evidence>
<evidence type="ECO:0000313" key="1">
    <source>
        <dbReference type="EMBL" id="OGH93213.1"/>
    </source>
</evidence>
<organism evidence="1 2">
    <name type="scientific">Candidatus Magasanikbacteria bacterium RIFOXYD1_FULL_40_23</name>
    <dbReference type="NCBI Taxonomy" id="1798705"/>
    <lineage>
        <taxon>Bacteria</taxon>
        <taxon>Candidatus Magasanikiibacteriota</taxon>
    </lineage>
</organism>